<dbReference type="GO" id="GO:0046872">
    <property type="term" value="F:metal ion binding"/>
    <property type="evidence" value="ECO:0007669"/>
    <property type="project" value="InterPro"/>
</dbReference>
<dbReference type="CDD" id="cd07714">
    <property type="entry name" value="RNaseJ_MBL-fold"/>
    <property type="match status" value="1"/>
</dbReference>
<dbReference type="InterPro" id="IPR055132">
    <property type="entry name" value="RNase_J_b_CASP"/>
</dbReference>
<evidence type="ECO:0000313" key="8">
    <source>
        <dbReference type="Proteomes" id="UP000741282"/>
    </source>
</evidence>
<dbReference type="Gene3D" id="3.40.50.10710">
    <property type="entry name" value="Metallo-hydrolase/oxidoreductase"/>
    <property type="match status" value="1"/>
</dbReference>
<dbReference type="SUPFAM" id="SSF56281">
    <property type="entry name" value="Metallo-hydrolase/oxidoreductase"/>
    <property type="match status" value="1"/>
</dbReference>
<dbReference type="EMBL" id="JAGQLN010000008">
    <property type="protein sequence ID" value="MCA9376799.1"/>
    <property type="molecule type" value="Genomic_DNA"/>
</dbReference>
<reference evidence="7" key="1">
    <citation type="submission" date="2020-04" db="EMBL/GenBank/DDBJ databases">
        <authorList>
            <person name="Zhang T."/>
        </authorList>
    </citation>
    <scope>NUCLEOTIDE SEQUENCE</scope>
    <source>
        <strain evidence="7">HKST-UBA17</strain>
    </source>
</reference>
<protein>
    <submittedName>
        <fullName evidence="7">Ribonuclease J</fullName>
    </submittedName>
</protein>
<keyword evidence="1" id="KW-0963">Cytoplasm</keyword>
<proteinExistence type="predicted"/>
<dbReference type="InterPro" id="IPR004613">
    <property type="entry name" value="RNase_J"/>
</dbReference>
<evidence type="ECO:0000256" key="3">
    <source>
        <dbReference type="ARBA" id="ARBA00022839"/>
    </source>
</evidence>
<dbReference type="InterPro" id="IPR036866">
    <property type="entry name" value="RibonucZ/Hydroxyglut_hydro"/>
</dbReference>
<evidence type="ECO:0000256" key="4">
    <source>
        <dbReference type="ARBA" id="ARBA00022884"/>
    </source>
</evidence>
<dbReference type="NCBIfam" id="TIGR00649">
    <property type="entry name" value="MG423"/>
    <property type="match status" value="1"/>
</dbReference>
<dbReference type="Gene3D" id="3.60.15.10">
    <property type="entry name" value="Ribonuclease Z/Hydroxyacylglutathione hydrolase-like"/>
    <property type="match status" value="1"/>
</dbReference>
<dbReference type="Pfam" id="PF17770">
    <property type="entry name" value="RNase_J_C"/>
    <property type="match status" value="1"/>
</dbReference>
<feature type="domain" description="Metallo-beta-lactamase" evidence="6">
    <location>
        <begin position="49"/>
        <end position="244"/>
    </location>
</feature>
<organism evidence="7 8">
    <name type="scientific">Candidatus Dojkabacteria bacterium</name>
    <dbReference type="NCBI Taxonomy" id="2099670"/>
    <lineage>
        <taxon>Bacteria</taxon>
        <taxon>Candidatus Dojkabacteria</taxon>
    </lineage>
</organism>
<dbReference type="GO" id="GO:0004527">
    <property type="term" value="F:exonuclease activity"/>
    <property type="evidence" value="ECO:0007669"/>
    <property type="project" value="UniProtKB-KW"/>
</dbReference>
<dbReference type="SMART" id="SM00849">
    <property type="entry name" value="Lactamase_B"/>
    <property type="match status" value="1"/>
</dbReference>
<feature type="compositionally biased region" description="Basic residues" evidence="5">
    <location>
        <begin position="14"/>
        <end position="25"/>
    </location>
</feature>
<evidence type="ECO:0000256" key="5">
    <source>
        <dbReference type="SAM" id="MobiDB-lite"/>
    </source>
</evidence>
<dbReference type="InterPro" id="IPR041636">
    <property type="entry name" value="RNase_J_C"/>
</dbReference>
<accession>A0A955I2D9</accession>
<reference evidence="7" key="2">
    <citation type="journal article" date="2021" name="Microbiome">
        <title>Successional dynamics and alternative stable states in a saline activated sludge microbial community over 9 years.</title>
        <authorList>
            <person name="Wang Y."/>
            <person name="Ye J."/>
            <person name="Ju F."/>
            <person name="Liu L."/>
            <person name="Boyd J.A."/>
            <person name="Deng Y."/>
            <person name="Parks D.H."/>
            <person name="Jiang X."/>
            <person name="Yin X."/>
            <person name="Woodcroft B.J."/>
            <person name="Tyson G.W."/>
            <person name="Hugenholtz P."/>
            <person name="Polz M.F."/>
            <person name="Zhang T."/>
        </authorList>
    </citation>
    <scope>NUCLEOTIDE SEQUENCE</scope>
    <source>
        <strain evidence="7">HKST-UBA17</strain>
    </source>
</reference>
<dbReference type="Pfam" id="PF22505">
    <property type="entry name" value="RNase_J_b_CASP"/>
    <property type="match status" value="1"/>
</dbReference>
<dbReference type="AlphaFoldDB" id="A0A955I2D9"/>
<feature type="region of interest" description="Disordered" evidence="5">
    <location>
        <begin position="1"/>
        <end position="30"/>
    </location>
</feature>
<dbReference type="InterPro" id="IPR001279">
    <property type="entry name" value="Metallo-B-lactamas"/>
</dbReference>
<evidence type="ECO:0000256" key="1">
    <source>
        <dbReference type="ARBA" id="ARBA00022490"/>
    </source>
</evidence>
<dbReference type="PANTHER" id="PTHR43694">
    <property type="entry name" value="RIBONUCLEASE J"/>
    <property type="match status" value="1"/>
</dbReference>
<dbReference type="Gene3D" id="3.10.20.580">
    <property type="match status" value="1"/>
</dbReference>
<evidence type="ECO:0000313" key="7">
    <source>
        <dbReference type="EMBL" id="MCA9376799.1"/>
    </source>
</evidence>
<keyword evidence="3" id="KW-0378">Hydrolase</keyword>
<dbReference type="Pfam" id="PF00753">
    <property type="entry name" value="Lactamase_B"/>
    <property type="match status" value="1"/>
</dbReference>
<keyword evidence="2" id="KW-0540">Nuclease</keyword>
<evidence type="ECO:0000259" key="6">
    <source>
        <dbReference type="SMART" id="SM00849"/>
    </source>
</evidence>
<sequence length="586" mass="66200">MNNNTETNRGERRPSRRSRRSKRSRTISNTHPKDQVLRVCALSGTSEVGRNCNFIEYGGDILVIDAGFSFPGQELYGIDYLIPNISYLKKNKHRVKGLLITHGHLDHTGAIQYIMEDLGNPTIYAGTFANALIKDKLKETKIHGKTKHVNVHRNTKIKLGVFDVTFIGVTHSIPNAFSIFIESPGGNVFFSGDYKIDMEPENELQTDYKALEALRGRVDLALMESTNPDVEGKAKSATEIAGNIETIIKAHNGRVVIAMFSSILSRLYSVIKIAEKQKKKVFVSGRSLNTALRIAREHRYISFPDGLILQDNKVSRYPDDQVLFICTGSQGERYSALNRISLGEHKHFKIRSGDLVMLSASEIPTNVGQIEKMTDRLIKQGADILQNDTESIHESGHALKMDMKIMYDMVRPKEVLPIHGSLTMRYKNRKNYISWGADPEKVHLTDDGQVWELRNGRWKKAEQVESKPILIDGLGVGDIGDVVLKDREQLAEYGMVTVMLNLSSKNQHLIGNPKFVSRGFVYVKTSTDLFKQMENIVLDIHKAWLKKGDAEKVHNTKLLLDNIEKDLSSFIYKKTEREPMILPVII</sequence>
<dbReference type="InterPro" id="IPR042173">
    <property type="entry name" value="RNase_J_2"/>
</dbReference>
<name>A0A955I2D9_9BACT</name>
<keyword evidence="4" id="KW-0694">RNA-binding</keyword>
<dbReference type="Proteomes" id="UP000741282">
    <property type="component" value="Unassembled WGS sequence"/>
</dbReference>
<dbReference type="PANTHER" id="PTHR43694:SF1">
    <property type="entry name" value="RIBONUCLEASE J"/>
    <property type="match status" value="1"/>
</dbReference>
<keyword evidence="3" id="KW-0269">Exonuclease</keyword>
<evidence type="ECO:0000256" key="2">
    <source>
        <dbReference type="ARBA" id="ARBA00022722"/>
    </source>
</evidence>
<gene>
    <name evidence="7" type="ORF">KC685_02675</name>
</gene>
<comment type="caution">
    <text evidence="7">The sequence shown here is derived from an EMBL/GenBank/DDBJ whole genome shotgun (WGS) entry which is preliminary data.</text>
</comment>
<dbReference type="GO" id="GO:0003723">
    <property type="term" value="F:RNA binding"/>
    <property type="evidence" value="ECO:0007669"/>
    <property type="project" value="UniProtKB-KW"/>
</dbReference>